<gene>
    <name evidence="1" type="ORF">SAMN05421737_10479</name>
</gene>
<keyword evidence="2" id="KW-1185">Reference proteome</keyword>
<dbReference type="EMBL" id="FMYM01000004">
    <property type="protein sequence ID" value="SDB95455.1"/>
    <property type="molecule type" value="Genomic_DNA"/>
</dbReference>
<protein>
    <submittedName>
        <fullName evidence="1">Uncharacterized protein</fullName>
    </submittedName>
</protein>
<evidence type="ECO:0000313" key="1">
    <source>
        <dbReference type="EMBL" id="SDB95455.1"/>
    </source>
</evidence>
<dbReference type="RefSeq" id="WP_090775209.1">
    <property type="nucleotide sequence ID" value="NZ_FMYM01000004.1"/>
</dbReference>
<reference evidence="2" key="1">
    <citation type="submission" date="2016-09" db="EMBL/GenBank/DDBJ databases">
        <authorList>
            <person name="Varghese N."/>
            <person name="Submissions S."/>
        </authorList>
    </citation>
    <scope>NUCLEOTIDE SEQUENCE [LARGE SCALE GENOMIC DNA]</scope>
    <source>
        <strain evidence="2">25nlg</strain>
    </source>
</reference>
<evidence type="ECO:0000313" key="2">
    <source>
        <dbReference type="Proteomes" id="UP000242662"/>
    </source>
</evidence>
<dbReference type="Proteomes" id="UP000242662">
    <property type="component" value="Unassembled WGS sequence"/>
</dbReference>
<sequence>MFVEKLYWTHHECEGSAHTKTEKIQLLGCYWDDRIFTLDDESEHIEHTRVGYNDPLIKRKEVCRMINKHTSFNITNDTKHFVYETSPYEESCILTVFQDIFGAPQYEHLHFDSLDKMVDFSHEA</sequence>
<name>A0A1G6HNJ4_9BACI</name>
<organism evidence="1 2">
    <name type="scientific">Shouchella lonarensis</name>
    <dbReference type="NCBI Taxonomy" id="1464122"/>
    <lineage>
        <taxon>Bacteria</taxon>
        <taxon>Bacillati</taxon>
        <taxon>Bacillota</taxon>
        <taxon>Bacilli</taxon>
        <taxon>Bacillales</taxon>
        <taxon>Bacillaceae</taxon>
        <taxon>Shouchella</taxon>
    </lineage>
</organism>
<dbReference type="STRING" id="1464122.SAMN05421737_10479"/>
<accession>A0A1G6HNJ4</accession>
<dbReference type="AlphaFoldDB" id="A0A1G6HNJ4"/>
<proteinExistence type="predicted"/>